<keyword evidence="1" id="KW-1133">Transmembrane helix</keyword>
<feature type="transmembrane region" description="Helical" evidence="1">
    <location>
        <begin position="527"/>
        <end position="548"/>
    </location>
</feature>
<dbReference type="InterPro" id="IPR029052">
    <property type="entry name" value="Metallo-depent_PP-like"/>
</dbReference>
<dbReference type="PANTHER" id="PTHR14795:SF0">
    <property type="entry name" value="TRANSMEMBRANE PROTEIN 62"/>
    <property type="match status" value="1"/>
</dbReference>
<protein>
    <recommendedName>
        <fullName evidence="2">Calcineurin-like phosphoesterase domain-containing protein</fullName>
    </recommendedName>
</protein>
<feature type="transmembrane region" description="Helical" evidence="1">
    <location>
        <begin position="592"/>
        <end position="613"/>
    </location>
</feature>
<dbReference type="Pfam" id="PF00149">
    <property type="entry name" value="Metallophos"/>
    <property type="match status" value="1"/>
</dbReference>
<evidence type="ECO:0000256" key="1">
    <source>
        <dbReference type="SAM" id="Phobius"/>
    </source>
</evidence>
<keyword evidence="4" id="KW-1185">Reference proteome</keyword>
<evidence type="ECO:0000259" key="2">
    <source>
        <dbReference type="Pfam" id="PF00149"/>
    </source>
</evidence>
<keyword evidence="1" id="KW-0472">Membrane</keyword>
<evidence type="ECO:0000313" key="3">
    <source>
        <dbReference type="EMBL" id="OHT05124.1"/>
    </source>
</evidence>
<feature type="transmembrane region" description="Helical" evidence="1">
    <location>
        <begin position="560"/>
        <end position="580"/>
    </location>
</feature>
<dbReference type="AlphaFoldDB" id="A0A1J4K5W4"/>
<reference evidence="3" key="1">
    <citation type="submission" date="2016-10" db="EMBL/GenBank/DDBJ databases">
        <authorList>
            <person name="Benchimol M."/>
            <person name="Almeida L.G."/>
            <person name="Vasconcelos A.T."/>
            <person name="Perreira-Neves A."/>
            <person name="Rosa I.A."/>
            <person name="Tasca T."/>
            <person name="Bogo M.R."/>
            <person name="de Souza W."/>
        </authorList>
    </citation>
    <scope>NUCLEOTIDE SEQUENCE [LARGE SCALE GENOMIC DNA]</scope>
    <source>
        <strain evidence="3">K</strain>
    </source>
</reference>
<gene>
    <name evidence="3" type="ORF">TRFO_27254</name>
</gene>
<feature type="transmembrane region" description="Helical" evidence="1">
    <location>
        <begin position="489"/>
        <end position="515"/>
    </location>
</feature>
<dbReference type="Gene3D" id="3.60.21.10">
    <property type="match status" value="1"/>
</dbReference>
<organism evidence="3 4">
    <name type="scientific">Tritrichomonas foetus</name>
    <dbReference type="NCBI Taxonomy" id="1144522"/>
    <lineage>
        <taxon>Eukaryota</taxon>
        <taxon>Metamonada</taxon>
        <taxon>Parabasalia</taxon>
        <taxon>Tritrichomonadida</taxon>
        <taxon>Tritrichomonadidae</taxon>
        <taxon>Tritrichomonas</taxon>
    </lineage>
</organism>
<feature type="transmembrane region" description="Helical" evidence="1">
    <location>
        <begin position="421"/>
        <end position="440"/>
    </location>
</feature>
<feature type="transmembrane region" description="Helical" evidence="1">
    <location>
        <begin position="12"/>
        <end position="31"/>
    </location>
</feature>
<dbReference type="OrthoDB" id="45365at2759"/>
<sequence>MGILIFPYLLSQYVWLIILSILFIGIIPIKIPQTTKDFFSFSTESKWNSSKKPFWLMHVTDLHISSSKPNSYETIYSRLSEATQILKPQKIIISGDITDNSINTSSFRPNVKMVEDDWLLFDKMIDELNLKNSNKLVFAAGNHDVYNIESFYSEKHYANDRIYNESTYEFNFHTFEPDPSEITIISTNPYEFPTPPNEMMNWVYPSSEYREKLVKHLQTSSSHYTILTAHHPVLHWYPTYATTKDIVLNEILLRSKNVRFYLSGHLHPDSPQFYHHGDTLEVVGTPLFKKNEVGLITFDNHRAAYHQIDLSKKPFGAITNPVPIDQTSNIDVFYEKDTELRVLVFSDKYDLNLVASGAVSAKLDCSFIDNGIQLCSYPMSLNSNIHSITISGDWSGSVNFTNANTATGYSETPYNADSSGMWIFLFSILYIFSLVMTIPINFVNVGEPFNKWINGRLNQSQWLFSIFGGFLAVKSRFQRATKLIKISLFLAMIWTICLPISFFDINGSISFLWVWGYFSVGKNIFTFYGMRFAVHFIIFSLFPIILFISSVEATKGLSKVFIFDIVIYILFAFGWIYTIYELTFFFGPLYSLTSPLITLIPIYLHIISIIYVIKTVKIEKQNHQAENAFQPIREI</sequence>
<dbReference type="GeneID" id="94840128"/>
<dbReference type="PANTHER" id="PTHR14795">
    <property type="entry name" value="HELICASE RELATED"/>
    <property type="match status" value="1"/>
</dbReference>
<dbReference type="SUPFAM" id="SSF56300">
    <property type="entry name" value="Metallo-dependent phosphatases"/>
    <property type="match status" value="1"/>
</dbReference>
<feature type="domain" description="Calcineurin-like phosphoesterase" evidence="2">
    <location>
        <begin position="56"/>
        <end position="268"/>
    </location>
</feature>
<proteinExistence type="predicted"/>
<keyword evidence="1" id="KW-0812">Transmembrane</keyword>
<accession>A0A1J4K5W4</accession>
<comment type="caution">
    <text evidence="3">The sequence shown here is derived from an EMBL/GenBank/DDBJ whole genome shotgun (WGS) entry which is preliminary data.</text>
</comment>
<dbReference type="RefSeq" id="XP_068358260.1">
    <property type="nucleotide sequence ID" value="XM_068505424.1"/>
</dbReference>
<dbReference type="EMBL" id="MLAK01000769">
    <property type="protein sequence ID" value="OHT05124.1"/>
    <property type="molecule type" value="Genomic_DNA"/>
</dbReference>
<dbReference type="Proteomes" id="UP000179807">
    <property type="component" value="Unassembled WGS sequence"/>
</dbReference>
<dbReference type="GO" id="GO:0016787">
    <property type="term" value="F:hydrolase activity"/>
    <property type="evidence" value="ECO:0007669"/>
    <property type="project" value="InterPro"/>
</dbReference>
<evidence type="ECO:0000313" key="4">
    <source>
        <dbReference type="Proteomes" id="UP000179807"/>
    </source>
</evidence>
<name>A0A1J4K5W4_9EUKA</name>
<dbReference type="VEuPathDB" id="TrichDB:TRFO_27254"/>
<dbReference type="InterPro" id="IPR004843">
    <property type="entry name" value="Calcineurin-like_PHP"/>
</dbReference>